<evidence type="ECO:0000256" key="1">
    <source>
        <dbReference type="SAM" id="Coils"/>
    </source>
</evidence>
<sequence length="247" mass="27939">VIGAGKSYFIREVTGNQEVKVSGGLYSSTSKVQPYSFEYLGEKITLIDTPGFNDTNKPDTEILKEIADWTSKTYKKNQLLSGIIYLHPITHTRMEGSAMKNLRMFQRLCGQEVLENVLLTTTQWSKVDPTEGEFRENNLRDEGLWGGLIGKGATLQRFHGTRESGLELINKLVSKTRKPLHIQDQIVKQHLTLLQTDAGKFLNEGLAAQEKRFKEELESLEKQLREAIKAKDNEMNQILAAEQAKAE</sequence>
<name>A0A2T6ZF94_TUBBO</name>
<dbReference type="EMBL" id="NESQ01000319">
    <property type="protein sequence ID" value="PUU74167.1"/>
    <property type="molecule type" value="Genomic_DNA"/>
</dbReference>
<dbReference type="InterPro" id="IPR027417">
    <property type="entry name" value="P-loop_NTPase"/>
</dbReference>
<keyword evidence="1" id="KW-0175">Coiled coil</keyword>
<dbReference type="Proteomes" id="UP000244722">
    <property type="component" value="Unassembled WGS sequence"/>
</dbReference>
<feature type="domain" description="G" evidence="2">
    <location>
        <begin position="4"/>
        <end position="62"/>
    </location>
</feature>
<organism evidence="3 4">
    <name type="scientific">Tuber borchii</name>
    <name type="common">White truffle</name>
    <dbReference type="NCBI Taxonomy" id="42251"/>
    <lineage>
        <taxon>Eukaryota</taxon>
        <taxon>Fungi</taxon>
        <taxon>Dikarya</taxon>
        <taxon>Ascomycota</taxon>
        <taxon>Pezizomycotina</taxon>
        <taxon>Pezizomycetes</taxon>
        <taxon>Pezizales</taxon>
        <taxon>Tuberaceae</taxon>
        <taxon>Tuber</taxon>
    </lineage>
</organism>
<dbReference type="InterPro" id="IPR006073">
    <property type="entry name" value="GTP-bd"/>
</dbReference>
<accession>A0A2T6ZF94</accession>
<dbReference type="STRING" id="42251.A0A2T6ZF94"/>
<evidence type="ECO:0000313" key="4">
    <source>
        <dbReference type="Proteomes" id="UP000244722"/>
    </source>
</evidence>
<reference evidence="3 4" key="1">
    <citation type="submission" date="2017-04" db="EMBL/GenBank/DDBJ databases">
        <title>Draft genome sequence of Tuber borchii Vittad., a whitish edible truffle.</title>
        <authorList>
            <consortium name="DOE Joint Genome Institute"/>
            <person name="Murat C."/>
            <person name="Kuo A."/>
            <person name="Barry K.W."/>
            <person name="Clum A."/>
            <person name="Dockter R.B."/>
            <person name="Fauchery L."/>
            <person name="Iotti M."/>
            <person name="Kohler A."/>
            <person name="Labutti K."/>
            <person name="Lindquist E.A."/>
            <person name="Lipzen A."/>
            <person name="Ohm R.A."/>
            <person name="Wang M."/>
            <person name="Grigoriev I.V."/>
            <person name="Zambonelli A."/>
            <person name="Martin F.M."/>
        </authorList>
    </citation>
    <scope>NUCLEOTIDE SEQUENCE [LARGE SCALE GENOMIC DNA]</scope>
    <source>
        <strain evidence="3 4">Tbo3840</strain>
    </source>
</reference>
<comment type="caution">
    <text evidence="3">The sequence shown here is derived from an EMBL/GenBank/DDBJ whole genome shotgun (WGS) entry which is preliminary data.</text>
</comment>
<dbReference type="SUPFAM" id="SSF52540">
    <property type="entry name" value="P-loop containing nucleoside triphosphate hydrolases"/>
    <property type="match status" value="1"/>
</dbReference>
<gene>
    <name evidence="3" type="ORF">B9Z19DRAFT_906561</name>
</gene>
<dbReference type="OrthoDB" id="8954335at2759"/>
<dbReference type="Gene3D" id="3.40.50.300">
    <property type="entry name" value="P-loop containing nucleotide triphosphate hydrolases"/>
    <property type="match status" value="1"/>
</dbReference>
<feature type="coiled-coil region" evidence="1">
    <location>
        <begin position="203"/>
        <end position="244"/>
    </location>
</feature>
<evidence type="ECO:0000259" key="2">
    <source>
        <dbReference type="Pfam" id="PF01926"/>
    </source>
</evidence>
<feature type="non-terminal residue" evidence="3">
    <location>
        <position position="1"/>
    </location>
</feature>
<dbReference type="Pfam" id="PF01926">
    <property type="entry name" value="MMR_HSR1"/>
    <property type="match status" value="1"/>
</dbReference>
<feature type="non-terminal residue" evidence="3">
    <location>
        <position position="247"/>
    </location>
</feature>
<keyword evidence="4" id="KW-1185">Reference proteome</keyword>
<dbReference type="AlphaFoldDB" id="A0A2T6ZF94"/>
<dbReference type="GO" id="GO:0005525">
    <property type="term" value="F:GTP binding"/>
    <property type="evidence" value="ECO:0007669"/>
    <property type="project" value="InterPro"/>
</dbReference>
<protein>
    <recommendedName>
        <fullName evidence="2">G domain-containing protein</fullName>
    </recommendedName>
</protein>
<evidence type="ECO:0000313" key="3">
    <source>
        <dbReference type="EMBL" id="PUU74167.1"/>
    </source>
</evidence>
<proteinExistence type="predicted"/>